<dbReference type="AlphaFoldDB" id="A0A3S9WG06"/>
<name>A0A3S9WG06_9MICO</name>
<evidence type="ECO:0000259" key="1">
    <source>
        <dbReference type="Pfam" id="PF12770"/>
    </source>
</evidence>
<accession>A0A3S9WG06</accession>
<proteinExistence type="predicted"/>
<dbReference type="EMBL" id="CP031422">
    <property type="protein sequence ID" value="AZS38991.1"/>
    <property type="molecule type" value="Genomic_DNA"/>
</dbReference>
<gene>
    <name evidence="2" type="ORF">CVS54_00288</name>
</gene>
<dbReference type="Proteomes" id="UP000274841">
    <property type="component" value="Chromosome"/>
</dbReference>
<feature type="domain" description="CHAT" evidence="1">
    <location>
        <begin position="18"/>
        <end position="181"/>
    </location>
</feature>
<dbReference type="InterPro" id="IPR024983">
    <property type="entry name" value="CHAT_dom"/>
</dbReference>
<organism evidence="2 3">
    <name type="scientific">Microbacterium oxydans</name>
    <dbReference type="NCBI Taxonomy" id="82380"/>
    <lineage>
        <taxon>Bacteria</taxon>
        <taxon>Bacillati</taxon>
        <taxon>Actinomycetota</taxon>
        <taxon>Actinomycetes</taxon>
        <taxon>Micrococcales</taxon>
        <taxon>Microbacteriaceae</taxon>
        <taxon>Microbacterium</taxon>
    </lineage>
</organism>
<dbReference type="KEGG" id="moy:CVS54_00288"/>
<evidence type="ECO:0000313" key="2">
    <source>
        <dbReference type="EMBL" id="AZS38991.1"/>
    </source>
</evidence>
<evidence type="ECO:0000313" key="3">
    <source>
        <dbReference type="Proteomes" id="UP000274841"/>
    </source>
</evidence>
<protein>
    <recommendedName>
        <fullName evidence="1">CHAT domain-containing protein</fullName>
    </recommendedName>
</protein>
<dbReference type="Pfam" id="PF12770">
    <property type="entry name" value="CHAT"/>
    <property type="match status" value="1"/>
</dbReference>
<sequence length="350" mass="39581">MTLREEVHPRIRVLVWAQLRFASDLSEAPIEAQMLDDLNRGERYEVDVKTDEPWEDLEAAIHAFDPHVFHFIGHGKGGSLEIARGDNQGKRIPSTATPRELHAALRDAHNLSGVFLNGCETSRWAPHLIPQGGWFIGANRKVSDSGARLFAERFYEQFQGQSTSRDAFDAALAHVANAKGHSQPPIVRWVEDPDPEEFIHKVFDREAFRASVGRESSMQELEDALKGITKSLRGRRLVTREILGAPNVVQCMDPLDPQAVDVIRHRMKAVSFDFRQLSQEFSSVPDLGNALYKIPRRDRRRFLLLADRLDHSRNETIDAVNKVLPDRLRLSKVELTSSAVGPHWVDLGPE</sequence>
<reference evidence="2 3" key="1">
    <citation type="submission" date="2018-08" db="EMBL/GenBank/DDBJ databases">
        <title>Microbacterium oxydans strain HG3.</title>
        <authorList>
            <person name="ORTET P."/>
        </authorList>
    </citation>
    <scope>NUCLEOTIDE SEQUENCE [LARGE SCALE GENOMIC DNA]</scope>
    <source>
        <strain evidence="2 3">HG3</strain>
    </source>
</reference>
<dbReference type="RefSeq" id="WP_127011577.1">
    <property type="nucleotide sequence ID" value="NZ_CP031422.1"/>
</dbReference>